<feature type="region of interest" description="Disordered" evidence="11">
    <location>
        <begin position="176"/>
        <end position="219"/>
    </location>
</feature>
<dbReference type="GO" id="GO:0061805">
    <property type="term" value="P:mitotic spindle elongation (spindle phase three)"/>
    <property type="evidence" value="ECO:0007669"/>
    <property type="project" value="EnsemblFungi"/>
</dbReference>
<dbReference type="GO" id="GO:0007018">
    <property type="term" value="P:microtubule-based movement"/>
    <property type="evidence" value="ECO:0007669"/>
    <property type="project" value="InterPro"/>
</dbReference>
<feature type="compositionally biased region" description="Polar residues" evidence="11">
    <location>
        <begin position="210"/>
        <end position="219"/>
    </location>
</feature>
<keyword evidence="10" id="KW-0175">Coiled coil</keyword>
<evidence type="ECO:0000256" key="8">
    <source>
        <dbReference type="PROSITE-ProRule" id="PRU00283"/>
    </source>
</evidence>
<keyword evidence="4 8" id="KW-0547">Nucleotide-binding</keyword>
<evidence type="ECO:0000256" key="1">
    <source>
        <dbReference type="ARBA" id="ARBA00004245"/>
    </source>
</evidence>
<dbReference type="OrthoDB" id="3176171at2759"/>
<dbReference type="Proteomes" id="UP000054304">
    <property type="component" value="Unassembled WGS sequence"/>
</dbReference>
<feature type="coiled-coil region" evidence="10">
    <location>
        <begin position="453"/>
        <end position="494"/>
    </location>
</feature>
<dbReference type="GO" id="GO:0008574">
    <property type="term" value="F:plus-end-directed microtubule motor activity"/>
    <property type="evidence" value="ECO:0007669"/>
    <property type="project" value="EnsemblFungi"/>
</dbReference>
<evidence type="ECO:0000313" key="14">
    <source>
        <dbReference type="Proteomes" id="UP000054304"/>
    </source>
</evidence>
<dbReference type="GO" id="GO:0005634">
    <property type="term" value="C:nucleus"/>
    <property type="evidence" value="ECO:0007669"/>
    <property type="project" value="TreeGrafter"/>
</dbReference>
<feature type="domain" description="Kinesin motor" evidence="12">
    <location>
        <begin position="8"/>
        <end position="414"/>
    </location>
</feature>
<evidence type="ECO:0000313" key="13">
    <source>
        <dbReference type="EMBL" id="CEP63378.1"/>
    </source>
</evidence>
<keyword evidence="6 8" id="KW-0505">Motor protein</keyword>
<dbReference type="GO" id="GO:0008017">
    <property type="term" value="F:microtubule binding"/>
    <property type="evidence" value="ECO:0007669"/>
    <property type="project" value="InterPro"/>
</dbReference>
<evidence type="ECO:0000256" key="7">
    <source>
        <dbReference type="ARBA" id="ARBA00023212"/>
    </source>
</evidence>
<evidence type="ECO:0000256" key="5">
    <source>
        <dbReference type="ARBA" id="ARBA00022840"/>
    </source>
</evidence>
<dbReference type="PRINTS" id="PR00380">
    <property type="entry name" value="KINESINHEAVY"/>
</dbReference>
<sequence>MSDIEELNITVAVRCRGRNQKEVEARSSVVVRVPDVTGENEVSINTSGETGIAAHLNSKTYTVDKVFGPSADQHLVFKSIAEPLFRDFLKGYNCTVLVYGMTSTGKTYTMTGDERLYDGELSQAAGIIPRVLFKVFDALEDANSDDYMIKCSFVELYNEELKDLLDEAHDSNNNVPKKLRIFDSPGNTNNGNSGSRTNSRTNSPKIAESQYASSMASNYASRRRMRMGPTMLPKSARTALPKSSSNAENSSAIHIQNLQEFHIMSAKEGIRLLQRGLKQRQVASTKMNDFSSRSHTVFTIMLYKKCDDENFRVSKMNLVDLAGSENINRSGAQNQRAKEAGSINQSLLTLGRVINSLADKNAHIPFRESKLTRLLQDSLGGNTKTALIATISPAKINSEETSSTLEYASKAKNIKNKPQVGSFIMKDVLVKSITAELVKIKSDLLSTKSKDGVYMSQENYKELTNELENYKTEVQECQRSIERVNTQNAILLKERKISNELNESQKAKVRNLGDNIEYLYDKIDRQHKNEQELSNVVQELMRALHVMRQSLQLYEDQGQRFQTEMEKVLYENVGSFKKSLINEIEKLKDNIDEDSIDVDGNIKLVSQELSRIFDRLNSSSNEISQKFVQGILRDSPKHFQEIHSQVENITSVVEAYSSSLITHLSSISEEYNNLKDYLNEQFFKNNFQEALDVHVERTYHQLKLSANSVFMSLREIMNEHLENNKISMIQSLKSAAAEVVEKEMGLLDPVKTAWEKSLENINDCDKLNNKFENDMRSAVKEVYGRIDNAAGSSNAALVEIENDLGQLKDVSANFRDNSLIQNNVEGIKRKHELLKVQVQNSADYMQAATQKFGEIDQSIQDLLSTQTSPQLNNEERIGNLLEQLNDRPLRPLGPSGKTPMRIAYQVGRTSDVVQQPSMKRSCSTSPIKEIDGNRRAPSPLKRRLLEDDISLKAKEIE</sequence>
<dbReference type="GO" id="GO:0008569">
    <property type="term" value="F:minus-end-directed microtubule motor activity"/>
    <property type="evidence" value="ECO:0007669"/>
    <property type="project" value="EnsemblFungi"/>
</dbReference>
<comment type="similarity">
    <text evidence="8 9">Belongs to the TRAFAC class myosin-kinesin ATPase superfamily. Kinesin family.</text>
</comment>
<reference evidence="13 14" key="1">
    <citation type="submission" date="2014-12" db="EMBL/GenBank/DDBJ databases">
        <authorList>
            <person name="Neuveglise Cecile"/>
        </authorList>
    </citation>
    <scope>NUCLEOTIDE SEQUENCE [LARGE SCALE GENOMIC DNA]</scope>
    <source>
        <strain evidence="13 14">CBS 12615</strain>
    </source>
</reference>
<protein>
    <recommendedName>
        <fullName evidence="9">Kinesin-like protein</fullName>
    </recommendedName>
</protein>
<dbReference type="InterPro" id="IPR027417">
    <property type="entry name" value="P-loop_NTPase"/>
</dbReference>
<evidence type="ECO:0000259" key="12">
    <source>
        <dbReference type="PROSITE" id="PS50067"/>
    </source>
</evidence>
<dbReference type="InterPro" id="IPR036961">
    <property type="entry name" value="Kinesin_motor_dom_sf"/>
</dbReference>
<keyword evidence="3 9" id="KW-0493">Microtubule</keyword>
<evidence type="ECO:0000256" key="3">
    <source>
        <dbReference type="ARBA" id="ARBA00022701"/>
    </source>
</evidence>
<evidence type="ECO:0000256" key="9">
    <source>
        <dbReference type="RuleBase" id="RU000394"/>
    </source>
</evidence>
<dbReference type="PANTHER" id="PTHR47970">
    <property type="entry name" value="KINESIN-LIKE PROTEIN KIF11"/>
    <property type="match status" value="1"/>
</dbReference>
<dbReference type="AlphaFoldDB" id="A0A0C7MTY5"/>
<keyword evidence="7" id="KW-0206">Cytoskeleton</keyword>
<accession>A0A0C7MTY5</accession>
<feature type="region of interest" description="Disordered" evidence="11">
    <location>
        <begin position="913"/>
        <end position="939"/>
    </location>
</feature>
<dbReference type="GeneID" id="34686879"/>
<evidence type="ECO:0000256" key="10">
    <source>
        <dbReference type="SAM" id="Coils"/>
    </source>
</evidence>
<feature type="compositionally biased region" description="Polar residues" evidence="11">
    <location>
        <begin position="913"/>
        <end position="926"/>
    </location>
</feature>
<dbReference type="SUPFAM" id="SSF52540">
    <property type="entry name" value="P-loop containing nucleoside triphosphate hydrolases"/>
    <property type="match status" value="1"/>
</dbReference>
<dbReference type="GO" id="GO:0007019">
    <property type="term" value="P:microtubule depolymerization"/>
    <property type="evidence" value="ECO:0007669"/>
    <property type="project" value="EnsemblFungi"/>
</dbReference>
<dbReference type="GO" id="GO:0098653">
    <property type="term" value="P:centromere clustering"/>
    <property type="evidence" value="ECO:0007669"/>
    <property type="project" value="EnsemblFungi"/>
</dbReference>
<dbReference type="InterPro" id="IPR047149">
    <property type="entry name" value="KIF11-like"/>
</dbReference>
<gene>
    <name evidence="13" type="ORF">LALA0_S08e01046g</name>
</gene>
<dbReference type="InterPro" id="IPR001752">
    <property type="entry name" value="Kinesin_motor_dom"/>
</dbReference>
<evidence type="ECO:0000256" key="4">
    <source>
        <dbReference type="ARBA" id="ARBA00022741"/>
    </source>
</evidence>
<organism evidence="13 14">
    <name type="scientific">Lachancea lanzarotensis</name>
    <dbReference type="NCBI Taxonomy" id="1245769"/>
    <lineage>
        <taxon>Eukaryota</taxon>
        <taxon>Fungi</taxon>
        <taxon>Dikarya</taxon>
        <taxon>Ascomycota</taxon>
        <taxon>Saccharomycotina</taxon>
        <taxon>Saccharomycetes</taxon>
        <taxon>Saccharomycetales</taxon>
        <taxon>Saccharomycetaceae</taxon>
        <taxon>Lachancea</taxon>
    </lineage>
</organism>
<dbReference type="Gene3D" id="3.40.850.10">
    <property type="entry name" value="Kinesin motor domain"/>
    <property type="match status" value="1"/>
</dbReference>
<evidence type="ECO:0000256" key="2">
    <source>
        <dbReference type="ARBA" id="ARBA00022490"/>
    </source>
</evidence>
<dbReference type="EMBL" id="LN736367">
    <property type="protein sequence ID" value="CEP63378.1"/>
    <property type="molecule type" value="Genomic_DNA"/>
</dbReference>
<dbReference type="GO" id="GO:0000073">
    <property type="term" value="P:initial mitotic spindle pole body separation"/>
    <property type="evidence" value="ECO:0007669"/>
    <property type="project" value="EnsemblFungi"/>
</dbReference>
<proteinExistence type="inferred from homology"/>
<dbReference type="GO" id="GO:0033047">
    <property type="term" value="P:regulation of mitotic sister chromatid segregation"/>
    <property type="evidence" value="ECO:0007669"/>
    <property type="project" value="EnsemblFungi"/>
</dbReference>
<feature type="coiled-coil region" evidence="10">
    <location>
        <begin position="537"/>
        <end position="597"/>
    </location>
</feature>
<dbReference type="STRING" id="1245769.A0A0C7MTY5"/>
<comment type="subcellular location">
    <subcellularLocation>
        <location evidence="1">Cytoplasm</location>
        <location evidence="1">Cytoskeleton</location>
    </subcellularLocation>
</comment>
<dbReference type="PANTHER" id="PTHR47970:SF12">
    <property type="entry name" value="KINESIN FAMILY MEMBER 11"/>
    <property type="match status" value="1"/>
</dbReference>
<dbReference type="GO" id="GO:1990023">
    <property type="term" value="C:mitotic spindle midzone"/>
    <property type="evidence" value="ECO:0007669"/>
    <property type="project" value="EnsemblFungi"/>
</dbReference>
<dbReference type="GO" id="GO:0005524">
    <property type="term" value="F:ATP binding"/>
    <property type="evidence" value="ECO:0007669"/>
    <property type="project" value="UniProtKB-UniRule"/>
</dbReference>
<dbReference type="GO" id="GO:0005828">
    <property type="term" value="C:kinetochore microtubule"/>
    <property type="evidence" value="ECO:0007669"/>
    <property type="project" value="EnsemblFungi"/>
</dbReference>
<dbReference type="SMART" id="SM00129">
    <property type="entry name" value="KISc"/>
    <property type="match status" value="1"/>
</dbReference>
<dbReference type="GO" id="GO:0000776">
    <property type="term" value="C:kinetochore"/>
    <property type="evidence" value="ECO:0007669"/>
    <property type="project" value="EnsemblFungi"/>
</dbReference>
<feature type="binding site" evidence="8">
    <location>
        <begin position="100"/>
        <end position="107"/>
    </location>
    <ligand>
        <name>ATP</name>
        <dbReference type="ChEBI" id="CHEBI:30616"/>
    </ligand>
</feature>
<evidence type="ECO:0000256" key="11">
    <source>
        <dbReference type="SAM" id="MobiDB-lite"/>
    </source>
</evidence>
<evidence type="ECO:0000256" key="6">
    <source>
        <dbReference type="ARBA" id="ARBA00023175"/>
    </source>
</evidence>
<dbReference type="PROSITE" id="PS00411">
    <property type="entry name" value="KINESIN_MOTOR_1"/>
    <property type="match status" value="1"/>
</dbReference>
<dbReference type="HOGENOM" id="CLU_001485_33_3_1"/>
<feature type="compositionally biased region" description="Low complexity" evidence="11">
    <location>
        <begin position="184"/>
        <end position="204"/>
    </location>
</feature>
<dbReference type="GO" id="GO:0000235">
    <property type="term" value="C:astral microtubule"/>
    <property type="evidence" value="ECO:0007669"/>
    <property type="project" value="EnsemblFungi"/>
</dbReference>
<keyword evidence="5 8" id="KW-0067">ATP-binding</keyword>
<dbReference type="GO" id="GO:0045144">
    <property type="term" value="P:meiotic sister chromatid segregation"/>
    <property type="evidence" value="ECO:0007669"/>
    <property type="project" value="EnsemblFungi"/>
</dbReference>
<dbReference type="InterPro" id="IPR019821">
    <property type="entry name" value="Kinesin_motor_CS"/>
</dbReference>
<name>A0A0C7MTY5_9SACH</name>
<dbReference type="PROSITE" id="PS50067">
    <property type="entry name" value="KINESIN_MOTOR_2"/>
    <property type="match status" value="1"/>
</dbReference>
<keyword evidence="2" id="KW-0963">Cytoplasm</keyword>
<dbReference type="RefSeq" id="XP_022629595.1">
    <property type="nucleotide sequence ID" value="XM_022770969.1"/>
</dbReference>
<dbReference type="Pfam" id="PF00225">
    <property type="entry name" value="Kinesin"/>
    <property type="match status" value="2"/>
</dbReference>
<keyword evidence="14" id="KW-1185">Reference proteome</keyword>